<evidence type="ECO:0000256" key="3">
    <source>
        <dbReference type="ARBA" id="ARBA00022692"/>
    </source>
</evidence>
<feature type="transmembrane region" description="Helical" evidence="6">
    <location>
        <begin position="31"/>
        <end position="51"/>
    </location>
</feature>
<evidence type="ECO:0000313" key="7">
    <source>
        <dbReference type="EMBL" id="CAG9329290.1"/>
    </source>
</evidence>
<dbReference type="InterPro" id="IPR036259">
    <property type="entry name" value="MFS_trans_sf"/>
</dbReference>
<evidence type="ECO:0000256" key="4">
    <source>
        <dbReference type="ARBA" id="ARBA00022989"/>
    </source>
</evidence>
<gene>
    <name evidence="7" type="ORF">BSTOLATCC_MIC48114</name>
</gene>
<dbReference type="GO" id="GO:0022857">
    <property type="term" value="F:transmembrane transporter activity"/>
    <property type="evidence" value="ECO:0007669"/>
    <property type="project" value="InterPro"/>
</dbReference>
<keyword evidence="4 6" id="KW-1133">Transmembrane helix</keyword>
<feature type="transmembrane region" description="Helical" evidence="6">
    <location>
        <begin position="286"/>
        <end position="306"/>
    </location>
</feature>
<dbReference type="SUPFAM" id="SSF103473">
    <property type="entry name" value="MFS general substrate transporter"/>
    <property type="match status" value="1"/>
</dbReference>
<keyword evidence="5 6" id="KW-0472">Membrane</keyword>
<dbReference type="GO" id="GO:0016020">
    <property type="term" value="C:membrane"/>
    <property type="evidence" value="ECO:0007669"/>
    <property type="project" value="UniProtKB-SubCell"/>
</dbReference>
<keyword evidence="8" id="KW-1185">Reference proteome</keyword>
<dbReference type="PANTHER" id="PTHR43385">
    <property type="entry name" value="RIBOFLAVIN TRANSPORTER RIBJ"/>
    <property type="match status" value="1"/>
</dbReference>
<dbReference type="Pfam" id="PF07690">
    <property type="entry name" value="MFS_1"/>
    <property type="match status" value="1"/>
</dbReference>
<name>A0AAU9JUR7_9CILI</name>
<dbReference type="EMBL" id="CAJZBQ010000047">
    <property type="protein sequence ID" value="CAG9329290.1"/>
    <property type="molecule type" value="Genomic_DNA"/>
</dbReference>
<sequence length="346" mass="39226">MYLAYTLSYIIESIAFSNNYSVIASYICIKFGCRIAAAVGALSGSLFLFASSFATNYYFFCILYGTYAGVISGMLNMPIIWACWEFFPSNIGLVSSFGISAYSLGPTIFGLIWTSLINPSNESPFITFPENKDDESQYFGSSVYDNVPGAIRWMSLIYLVSSLLGIYMVRSQGGTKETQMDQRTLTLKDVAKQKNFWLLSLNCFFSFAFYAYFVSEYKNFGHTKIKDDHFLSYLGSTGFLVGGVSRLLWGFAIDKYDWKRVSYVAIISQVFICGTIYYIASVKILYFIWSTLGFIFGSSTYLIIIVACKIIYPHDDWILSWSFLGFTLLAISLWGVELFIWPVKFI</sequence>
<organism evidence="7 8">
    <name type="scientific">Blepharisma stoltei</name>
    <dbReference type="NCBI Taxonomy" id="1481888"/>
    <lineage>
        <taxon>Eukaryota</taxon>
        <taxon>Sar</taxon>
        <taxon>Alveolata</taxon>
        <taxon>Ciliophora</taxon>
        <taxon>Postciliodesmatophora</taxon>
        <taxon>Heterotrichea</taxon>
        <taxon>Heterotrichida</taxon>
        <taxon>Blepharismidae</taxon>
        <taxon>Blepharisma</taxon>
    </lineage>
</organism>
<protein>
    <submittedName>
        <fullName evidence="7">Uncharacterized protein</fullName>
    </submittedName>
</protein>
<keyword evidence="2" id="KW-0813">Transport</keyword>
<dbReference type="InterPro" id="IPR052983">
    <property type="entry name" value="MFS_Riboflavin_Transporter"/>
</dbReference>
<feature type="transmembrane region" description="Helical" evidence="6">
    <location>
        <begin position="57"/>
        <end position="84"/>
    </location>
</feature>
<feature type="transmembrane region" description="Helical" evidence="6">
    <location>
        <begin position="318"/>
        <end position="341"/>
    </location>
</feature>
<evidence type="ECO:0000256" key="2">
    <source>
        <dbReference type="ARBA" id="ARBA00022448"/>
    </source>
</evidence>
<evidence type="ECO:0000313" key="8">
    <source>
        <dbReference type="Proteomes" id="UP001162131"/>
    </source>
</evidence>
<feature type="transmembrane region" description="Helical" evidence="6">
    <location>
        <begin position="150"/>
        <end position="169"/>
    </location>
</feature>
<evidence type="ECO:0000256" key="5">
    <source>
        <dbReference type="ARBA" id="ARBA00023136"/>
    </source>
</evidence>
<feature type="transmembrane region" description="Helical" evidence="6">
    <location>
        <begin position="91"/>
        <end position="113"/>
    </location>
</feature>
<reference evidence="7" key="1">
    <citation type="submission" date="2021-09" db="EMBL/GenBank/DDBJ databases">
        <authorList>
            <consortium name="AG Swart"/>
            <person name="Singh M."/>
            <person name="Singh A."/>
            <person name="Seah K."/>
            <person name="Emmerich C."/>
        </authorList>
    </citation>
    <scope>NUCLEOTIDE SEQUENCE</scope>
    <source>
        <strain evidence="7">ATCC30299</strain>
    </source>
</reference>
<accession>A0AAU9JUR7</accession>
<feature type="transmembrane region" description="Helical" evidence="6">
    <location>
        <begin position="230"/>
        <end position="249"/>
    </location>
</feature>
<feature type="transmembrane region" description="Helical" evidence="6">
    <location>
        <begin position="196"/>
        <end position="215"/>
    </location>
</feature>
<evidence type="ECO:0000256" key="6">
    <source>
        <dbReference type="SAM" id="Phobius"/>
    </source>
</evidence>
<dbReference type="Proteomes" id="UP001162131">
    <property type="component" value="Unassembled WGS sequence"/>
</dbReference>
<dbReference type="Gene3D" id="1.20.1250.20">
    <property type="entry name" value="MFS general substrate transporter like domains"/>
    <property type="match status" value="2"/>
</dbReference>
<keyword evidence="3 6" id="KW-0812">Transmembrane</keyword>
<proteinExistence type="predicted"/>
<dbReference type="PANTHER" id="PTHR43385:SF1">
    <property type="entry name" value="RIBOFLAVIN TRANSPORTER RIBJ"/>
    <property type="match status" value="1"/>
</dbReference>
<evidence type="ECO:0000256" key="1">
    <source>
        <dbReference type="ARBA" id="ARBA00004141"/>
    </source>
</evidence>
<dbReference type="InterPro" id="IPR011701">
    <property type="entry name" value="MFS"/>
</dbReference>
<comment type="caution">
    <text evidence="7">The sequence shown here is derived from an EMBL/GenBank/DDBJ whole genome shotgun (WGS) entry which is preliminary data.</text>
</comment>
<dbReference type="AlphaFoldDB" id="A0AAU9JUR7"/>
<comment type="subcellular location">
    <subcellularLocation>
        <location evidence="1">Membrane</location>
        <topology evidence="1">Multi-pass membrane protein</topology>
    </subcellularLocation>
</comment>
<feature type="transmembrane region" description="Helical" evidence="6">
    <location>
        <begin position="261"/>
        <end position="280"/>
    </location>
</feature>